<organism evidence="2 3">
    <name type="scientific">Pyrus ussuriensis x Pyrus communis</name>
    <dbReference type="NCBI Taxonomy" id="2448454"/>
    <lineage>
        <taxon>Eukaryota</taxon>
        <taxon>Viridiplantae</taxon>
        <taxon>Streptophyta</taxon>
        <taxon>Embryophyta</taxon>
        <taxon>Tracheophyta</taxon>
        <taxon>Spermatophyta</taxon>
        <taxon>Magnoliopsida</taxon>
        <taxon>eudicotyledons</taxon>
        <taxon>Gunneridae</taxon>
        <taxon>Pentapetalae</taxon>
        <taxon>rosids</taxon>
        <taxon>fabids</taxon>
        <taxon>Rosales</taxon>
        <taxon>Rosaceae</taxon>
        <taxon>Amygdaloideae</taxon>
        <taxon>Maleae</taxon>
        <taxon>Pyrus</taxon>
    </lineage>
</organism>
<name>A0A5N5I8G7_9ROSA</name>
<keyword evidence="3" id="KW-1185">Reference proteome</keyword>
<reference evidence="2 3" key="1">
    <citation type="submission" date="2019-09" db="EMBL/GenBank/DDBJ databases">
        <authorList>
            <person name="Ou C."/>
        </authorList>
    </citation>
    <scope>NUCLEOTIDE SEQUENCE [LARGE SCALE GENOMIC DNA]</scope>
    <source>
        <strain evidence="2">S2</strain>
        <tissue evidence="2">Leaf</tissue>
    </source>
</reference>
<gene>
    <name evidence="2" type="ORF">D8674_026573</name>
</gene>
<dbReference type="EMBL" id="SMOL01000004">
    <property type="protein sequence ID" value="KAB2636039.1"/>
    <property type="molecule type" value="Genomic_DNA"/>
</dbReference>
<dbReference type="Proteomes" id="UP000327157">
    <property type="component" value="Chromosome 5"/>
</dbReference>
<proteinExistence type="predicted"/>
<evidence type="ECO:0000313" key="2">
    <source>
        <dbReference type="EMBL" id="KAB2636039.1"/>
    </source>
</evidence>
<accession>A0A5N5I8G7</accession>
<feature type="region of interest" description="Disordered" evidence="1">
    <location>
        <begin position="81"/>
        <end position="106"/>
    </location>
</feature>
<dbReference type="AlphaFoldDB" id="A0A5N5I8G7"/>
<protein>
    <submittedName>
        <fullName evidence="2">Acetyltransferase</fullName>
    </submittedName>
</protein>
<keyword evidence="2" id="KW-0808">Transferase</keyword>
<reference evidence="3" key="2">
    <citation type="submission" date="2019-10" db="EMBL/GenBank/DDBJ databases">
        <title>A de novo genome assembly of a pear dwarfing rootstock.</title>
        <authorList>
            <person name="Wang F."/>
            <person name="Wang J."/>
            <person name="Li S."/>
            <person name="Zhang Y."/>
            <person name="Fang M."/>
            <person name="Ma L."/>
            <person name="Zhao Y."/>
            <person name="Jiang S."/>
        </authorList>
    </citation>
    <scope>NUCLEOTIDE SEQUENCE [LARGE SCALE GENOMIC DNA]</scope>
</reference>
<evidence type="ECO:0000313" key="3">
    <source>
        <dbReference type="Proteomes" id="UP000327157"/>
    </source>
</evidence>
<evidence type="ECO:0000256" key="1">
    <source>
        <dbReference type="SAM" id="MobiDB-lite"/>
    </source>
</evidence>
<dbReference type="GO" id="GO:0016740">
    <property type="term" value="F:transferase activity"/>
    <property type="evidence" value="ECO:0007669"/>
    <property type="project" value="UniProtKB-KW"/>
</dbReference>
<comment type="caution">
    <text evidence="2">The sequence shown here is derived from an EMBL/GenBank/DDBJ whole genome shotgun (WGS) entry which is preliminary data.</text>
</comment>
<reference evidence="2 3" key="3">
    <citation type="submission" date="2019-11" db="EMBL/GenBank/DDBJ databases">
        <title>A de novo genome assembly of a pear dwarfing rootstock.</title>
        <authorList>
            <person name="Wang F."/>
            <person name="Wang J."/>
            <person name="Li S."/>
            <person name="Zhang Y."/>
            <person name="Fang M."/>
            <person name="Ma L."/>
            <person name="Zhao Y."/>
            <person name="Jiang S."/>
        </authorList>
    </citation>
    <scope>NUCLEOTIDE SEQUENCE [LARGE SCALE GENOMIC DNA]</scope>
    <source>
        <strain evidence="2">S2</strain>
        <tissue evidence="2">Leaf</tissue>
    </source>
</reference>
<feature type="compositionally biased region" description="Basic and acidic residues" evidence="1">
    <location>
        <begin position="81"/>
        <end position="100"/>
    </location>
</feature>
<sequence length="106" mass="12404">MCETQGNPQATLLETTYTKENVVVLETPEPVKVPELYTRIRQRTLPKIRARKSQEEEYPRGLRNWTCQIEKLGEPAIDARRKKEKREMRTQQHIKADAKLAKQVTS</sequence>